<name>A0A6H1ZX12_9ZZZZ</name>
<protein>
    <submittedName>
        <fullName evidence="1">Uncharacterized protein</fullName>
    </submittedName>
</protein>
<proteinExistence type="predicted"/>
<organism evidence="1">
    <name type="scientific">viral metagenome</name>
    <dbReference type="NCBI Taxonomy" id="1070528"/>
    <lineage>
        <taxon>unclassified sequences</taxon>
        <taxon>metagenomes</taxon>
        <taxon>organismal metagenomes</taxon>
    </lineage>
</organism>
<accession>A0A6H1ZX12</accession>
<gene>
    <name evidence="1" type="ORF">TM448A02429_0003</name>
    <name evidence="2" type="ORF">TM448B00955_0031</name>
</gene>
<evidence type="ECO:0000313" key="1">
    <source>
        <dbReference type="EMBL" id="QJA52002.1"/>
    </source>
</evidence>
<dbReference type="EMBL" id="MT144305">
    <property type="protein sequence ID" value="QJA52002.1"/>
    <property type="molecule type" value="Genomic_DNA"/>
</dbReference>
<evidence type="ECO:0000313" key="2">
    <source>
        <dbReference type="EMBL" id="QJH97266.1"/>
    </source>
</evidence>
<dbReference type="AlphaFoldDB" id="A0A6H1ZX12"/>
<dbReference type="EMBL" id="MT144679">
    <property type="protein sequence ID" value="QJH97266.1"/>
    <property type="molecule type" value="Genomic_DNA"/>
</dbReference>
<sequence>MEKTIEKLAIKVKWLRHDGRHEKANRLEDYARYLSVTYGVDCRVFSFYLNAVR</sequence>
<reference evidence="1" key="1">
    <citation type="submission" date="2020-03" db="EMBL/GenBank/DDBJ databases">
        <title>The deep terrestrial virosphere.</title>
        <authorList>
            <person name="Holmfeldt K."/>
            <person name="Nilsson E."/>
            <person name="Simone D."/>
            <person name="Lopez-Fernandez M."/>
            <person name="Wu X."/>
            <person name="de Brujin I."/>
            <person name="Lundin D."/>
            <person name="Andersson A."/>
            <person name="Bertilsson S."/>
            <person name="Dopson M."/>
        </authorList>
    </citation>
    <scope>NUCLEOTIDE SEQUENCE</scope>
    <source>
        <strain evidence="1">TM448A02429</strain>
        <strain evidence="2">TM448B00955</strain>
    </source>
</reference>